<evidence type="ECO:0000256" key="1">
    <source>
        <dbReference type="SAM" id="MobiDB-lite"/>
    </source>
</evidence>
<evidence type="ECO:0000313" key="2">
    <source>
        <dbReference type="EMBL" id="VVM05643.1"/>
    </source>
</evidence>
<evidence type="ECO:0000313" key="3">
    <source>
        <dbReference type="Proteomes" id="UP000381693"/>
    </source>
</evidence>
<proteinExistence type="predicted"/>
<organism evidence="2 3">
    <name type="scientific">Methylacidimicrobium cyclopophantes</name>
    <dbReference type="NCBI Taxonomy" id="1041766"/>
    <lineage>
        <taxon>Bacteria</taxon>
        <taxon>Pseudomonadati</taxon>
        <taxon>Verrucomicrobiota</taxon>
        <taxon>Methylacidimicrobium</taxon>
    </lineage>
</organism>
<comment type="caution">
    <text evidence="2">The sequence shown here is derived from an EMBL/GenBank/DDBJ whole genome shotgun (WGS) entry which is preliminary data.</text>
</comment>
<dbReference type="AlphaFoldDB" id="A0A5E6M8F3"/>
<protein>
    <submittedName>
        <fullName evidence="2">Uncharacterized protein</fullName>
    </submittedName>
</protein>
<sequence length="229" mass="25481">MTAKESSYAERHSPPVAIPLHGQPAIFRTGRHVPTTTVESQRLPHRCQHHSVDRQNPMNASLHISRARAANLTIFSLSCQKSSEAAARLAIQPYTQRSPGRWIQRRNISRIRRRTQLRTTAPPIFRGVRKKTSPEISGSRGKTSKRSAASFRRLPDAKKRPMARRFRIVFVGERLADVPLSARMPGKFALDTLGNEPVSAFRPPAPKNDPTGTGTGSLKKPVLPYAAPF</sequence>
<keyword evidence="3" id="KW-1185">Reference proteome</keyword>
<dbReference type="Proteomes" id="UP000381693">
    <property type="component" value="Unassembled WGS sequence"/>
</dbReference>
<accession>A0A5E6M8F3</accession>
<feature type="region of interest" description="Disordered" evidence="1">
    <location>
        <begin position="196"/>
        <end position="229"/>
    </location>
</feature>
<feature type="region of interest" description="Disordered" evidence="1">
    <location>
        <begin position="129"/>
        <end position="151"/>
    </location>
</feature>
<reference evidence="2" key="1">
    <citation type="submission" date="2019-09" db="EMBL/GenBank/DDBJ databases">
        <authorList>
            <person name="Cremers G."/>
        </authorList>
    </citation>
    <scope>NUCLEOTIDE SEQUENCE [LARGE SCALE GENOMIC DNA]</scope>
    <source>
        <strain evidence="2">3B</strain>
    </source>
</reference>
<feature type="region of interest" description="Disordered" evidence="1">
    <location>
        <begin position="1"/>
        <end position="21"/>
    </location>
</feature>
<name>A0A5E6M8F3_9BACT</name>
<dbReference type="EMBL" id="CABFUZ020000095">
    <property type="protein sequence ID" value="VVM05643.1"/>
    <property type="molecule type" value="Genomic_DNA"/>
</dbReference>
<gene>
    <name evidence="2" type="ORF">MAMC_00726</name>
</gene>